<dbReference type="Proteomes" id="UP000054532">
    <property type="component" value="Unassembled WGS sequence"/>
</dbReference>
<sequence length="77" mass="9133">LTRMQVMGRAQRTRRTHFGGDIHGVIEAPPLVLIAGLDPHFFQYHHIYYDNRQLHRVVGWAHSRLLELLRYPGSRRF</sequence>
<name>W2M9J2_PHYNI</name>
<reference evidence="1" key="1">
    <citation type="submission" date="2013-11" db="EMBL/GenBank/DDBJ databases">
        <title>The Genome Sequence of Phytophthora parasitica IAC_01/95.</title>
        <authorList>
            <consortium name="The Broad Institute Genomics Platform"/>
            <person name="Russ C."/>
            <person name="Tyler B."/>
            <person name="Panabieres F."/>
            <person name="Shan W."/>
            <person name="Tripathy S."/>
            <person name="Grunwald N."/>
            <person name="Machado M."/>
            <person name="Johnson C.S."/>
            <person name="Arredondo F."/>
            <person name="Hong C."/>
            <person name="Coffey M."/>
            <person name="Young S.K."/>
            <person name="Zeng Q."/>
            <person name="Gargeya S."/>
            <person name="Fitzgerald M."/>
            <person name="Abouelleil A."/>
            <person name="Alvarado L."/>
            <person name="Chapman S.B."/>
            <person name="Gainer-Dewar J."/>
            <person name="Goldberg J."/>
            <person name="Griggs A."/>
            <person name="Gujja S."/>
            <person name="Hansen M."/>
            <person name="Howarth C."/>
            <person name="Imamovic A."/>
            <person name="Ireland A."/>
            <person name="Larimer J."/>
            <person name="McCowan C."/>
            <person name="Murphy C."/>
            <person name="Pearson M."/>
            <person name="Poon T.W."/>
            <person name="Priest M."/>
            <person name="Roberts A."/>
            <person name="Saif S."/>
            <person name="Shea T."/>
            <person name="Sykes S."/>
            <person name="Wortman J."/>
            <person name="Nusbaum C."/>
            <person name="Birren B."/>
        </authorList>
    </citation>
    <scope>NUCLEOTIDE SEQUENCE [LARGE SCALE GENOMIC DNA]</scope>
    <source>
        <strain evidence="1">IAC_01/95</strain>
    </source>
</reference>
<dbReference type="EMBL" id="KI696161">
    <property type="protein sequence ID" value="ETM32985.1"/>
    <property type="molecule type" value="Genomic_DNA"/>
</dbReference>
<proteinExistence type="predicted"/>
<feature type="non-terminal residue" evidence="1">
    <location>
        <position position="77"/>
    </location>
</feature>
<feature type="non-terminal residue" evidence="1">
    <location>
        <position position="1"/>
    </location>
</feature>
<dbReference type="AlphaFoldDB" id="W2M9J2"/>
<gene>
    <name evidence="1" type="ORF">L914_19722</name>
</gene>
<accession>W2M9J2</accession>
<organism evidence="1">
    <name type="scientific">Phytophthora nicotianae</name>
    <name type="common">Potato buckeye rot agent</name>
    <name type="synonym">Phytophthora parasitica</name>
    <dbReference type="NCBI Taxonomy" id="4792"/>
    <lineage>
        <taxon>Eukaryota</taxon>
        <taxon>Sar</taxon>
        <taxon>Stramenopiles</taxon>
        <taxon>Oomycota</taxon>
        <taxon>Peronosporomycetes</taxon>
        <taxon>Peronosporales</taxon>
        <taxon>Peronosporaceae</taxon>
        <taxon>Phytophthora</taxon>
    </lineage>
</organism>
<protein>
    <submittedName>
        <fullName evidence="1">Uncharacterized protein</fullName>
    </submittedName>
</protein>
<evidence type="ECO:0000313" key="1">
    <source>
        <dbReference type="EMBL" id="ETM32985.1"/>
    </source>
</evidence>